<proteinExistence type="predicted"/>
<dbReference type="Pfam" id="PF10137">
    <property type="entry name" value="CAP12-PCTIR_TIR"/>
    <property type="match status" value="1"/>
</dbReference>
<evidence type="ECO:0000313" key="3">
    <source>
        <dbReference type="Proteomes" id="UP000298234"/>
    </source>
</evidence>
<dbReference type="GO" id="GO:0050135">
    <property type="term" value="F:NADP+ nucleosidase activity"/>
    <property type="evidence" value="ECO:0007669"/>
    <property type="project" value="InterPro"/>
</dbReference>
<comment type="caution">
    <text evidence="2">The sequence shown here is derived from an EMBL/GenBank/DDBJ whole genome shotgun (WGS) entry which is preliminary data.</text>
</comment>
<evidence type="ECO:0000313" key="2">
    <source>
        <dbReference type="EMBL" id="TEU47581.1"/>
    </source>
</evidence>
<reference evidence="2 3" key="1">
    <citation type="submission" date="2019-03" db="EMBL/GenBank/DDBJ databases">
        <title>Burkholderia cepacia outbreak.</title>
        <authorList>
            <person name="Farzana R."/>
            <person name="Walsh T.R."/>
        </authorList>
    </citation>
    <scope>NUCLEOTIDE SEQUENCE [LARGE SCALE GENOMIC DNA]</scope>
    <source>
        <strain evidence="3">d13</strain>
    </source>
</reference>
<name>A0AAX2RMV2_BURCE</name>
<protein>
    <recommendedName>
        <fullName evidence="1">CD-NTase-associated protein 12/Pycsar effector protein TIR domain-containing protein</fullName>
    </recommendedName>
</protein>
<accession>A0AAX2RMV2</accession>
<feature type="domain" description="CD-NTase-associated protein 12/Pycsar effector protein TIR" evidence="1">
    <location>
        <begin position="53"/>
        <end position="124"/>
    </location>
</feature>
<organism evidence="2 3">
    <name type="scientific">Burkholderia cepacia</name>
    <name type="common">Pseudomonas cepacia</name>
    <dbReference type="NCBI Taxonomy" id="292"/>
    <lineage>
        <taxon>Bacteria</taxon>
        <taxon>Pseudomonadati</taxon>
        <taxon>Pseudomonadota</taxon>
        <taxon>Betaproteobacteria</taxon>
        <taxon>Burkholderiales</taxon>
        <taxon>Burkholderiaceae</taxon>
        <taxon>Burkholderia</taxon>
        <taxon>Burkholderia cepacia complex</taxon>
    </lineage>
</organism>
<dbReference type="AlphaFoldDB" id="A0AAX2RMV2"/>
<evidence type="ECO:0000259" key="1">
    <source>
        <dbReference type="Pfam" id="PF10137"/>
    </source>
</evidence>
<gene>
    <name evidence="2" type="ORF">E3D37_16385</name>
</gene>
<dbReference type="EMBL" id="SNSQ01000016">
    <property type="protein sequence ID" value="TEU47581.1"/>
    <property type="molecule type" value="Genomic_DNA"/>
</dbReference>
<dbReference type="Proteomes" id="UP000298234">
    <property type="component" value="Unassembled WGS sequence"/>
</dbReference>
<sequence length="353" mass="39681">MDCHMTGKAKKEFRIFFSWQSDLPDATNTKAIRTALQGAVKSLKSVYPDLTIVLDEATRDTSGSPNIARKIFEKIERSDMLVCDITTIDRQATRPCPNPNVLYELGYAMALLGEDRIVMLFNEAHGTVKTDLPFDIVQNRVSPYTMTEPVTPESSSQLASLAKVAIRAVIVKDPKTPVQLRGLDPEKIKYEHDVENLKWLMSMVHIPTIDEHIQQVPKCIADEAAWFADGFDAVVTSSRFSLYDAALDASVRAFHRAWETTLRYDRYYHEAGGGRVRIFTNPGDLPLSGAKERAWETIDAARQDMARAFQEMLSKLRSDYVTVEVSKRSDEAWASYLSHRREVKALMAADGAG</sequence>
<dbReference type="InterPro" id="IPR019302">
    <property type="entry name" value="CAP12/PCTIR_TIR_dom"/>
</dbReference>